<evidence type="ECO:0000256" key="1">
    <source>
        <dbReference type="SAM" id="MobiDB-lite"/>
    </source>
</evidence>
<feature type="compositionally biased region" description="Polar residues" evidence="1">
    <location>
        <begin position="60"/>
        <end position="74"/>
    </location>
</feature>
<comment type="caution">
    <text evidence="2">The sequence shown here is derived from an EMBL/GenBank/DDBJ whole genome shotgun (WGS) entry which is preliminary data.</text>
</comment>
<dbReference type="STRING" id="1810919.A0A3D8RK57"/>
<feature type="region of interest" description="Disordered" evidence="1">
    <location>
        <begin position="346"/>
        <end position="369"/>
    </location>
</feature>
<feature type="region of interest" description="Disordered" evidence="1">
    <location>
        <begin position="49"/>
        <end position="77"/>
    </location>
</feature>
<gene>
    <name evidence="2" type="ORF">DSM5745_07094</name>
</gene>
<dbReference type="RefSeq" id="XP_026602200.1">
    <property type="nucleotide sequence ID" value="XM_026749110.1"/>
</dbReference>
<reference evidence="2 3" key="1">
    <citation type="journal article" date="2018" name="IMA Fungus">
        <title>IMA Genome-F 9: Draft genome sequence of Annulohypoxylon stygium, Aspergillus mulundensis, Berkeleyomyces basicola (syn. Thielaviopsis basicola), Ceratocystis smalleyi, two Cercospora beticola strains, Coleophoma cylindrospora, Fusarium fracticaudum, Phialophora cf. hyalina, and Morchella septimelata.</title>
        <authorList>
            <person name="Wingfield B.D."/>
            <person name="Bills G.F."/>
            <person name="Dong Y."/>
            <person name="Huang W."/>
            <person name="Nel W.J."/>
            <person name="Swalarsk-Parry B.S."/>
            <person name="Vaghefi N."/>
            <person name="Wilken P.M."/>
            <person name="An Z."/>
            <person name="de Beer Z.W."/>
            <person name="De Vos L."/>
            <person name="Chen L."/>
            <person name="Duong T.A."/>
            <person name="Gao Y."/>
            <person name="Hammerbacher A."/>
            <person name="Kikkert J.R."/>
            <person name="Li Y."/>
            <person name="Li H."/>
            <person name="Li K."/>
            <person name="Li Q."/>
            <person name="Liu X."/>
            <person name="Ma X."/>
            <person name="Naidoo K."/>
            <person name="Pethybridge S.J."/>
            <person name="Sun J."/>
            <person name="Steenkamp E.T."/>
            <person name="van der Nest M.A."/>
            <person name="van Wyk S."/>
            <person name="Wingfield M.J."/>
            <person name="Xiong C."/>
            <person name="Yue Q."/>
            <person name="Zhang X."/>
        </authorList>
    </citation>
    <scope>NUCLEOTIDE SEQUENCE [LARGE SCALE GENOMIC DNA]</scope>
    <source>
        <strain evidence="2 3">DSM 5745</strain>
    </source>
</reference>
<name>A0A3D8RK57_9EURO</name>
<evidence type="ECO:0000313" key="3">
    <source>
        <dbReference type="Proteomes" id="UP000256690"/>
    </source>
</evidence>
<sequence length="369" mass="40586">MGDAGSAAPTAGSASTQRKSIGSPVYELDPDGDVTLVVHDVPQDLPSDLKDLTPELLAGNSKSPKQTTSGQTAEQRPLSLRASSKHLGLASRYFSRMFKSGFREGNELRNNGHIELVIKHEKANGIAFLVLMLIIHCRNSQVPRVVSREMLTAFAVLVDYYDCCDAVEVFSDMWIAAIEQGRIGYVHQALDWLLISWVFSKDARFRESSGVIITACNTTITANGLPIPGAIIDMMDNKRTSFLQILIDDLHKQLIGSALDCLKHSKGGNREICTASVFGTFTKRMVDLDILTPKPQSPFPGIQIWKLLSECSATKMQSPCITDSHSPHDRCRLSARMSQVLQSHPKPAGLELNMFREGKPPSKKVRPEA</sequence>
<evidence type="ECO:0008006" key="4">
    <source>
        <dbReference type="Google" id="ProtNLM"/>
    </source>
</evidence>
<accession>A0A3D8RK57</accession>
<dbReference type="Proteomes" id="UP000256690">
    <property type="component" value="Unassembled WGS sequence"/>
</dbReference>
<organism evidence="2 3">
    <name type="scientific">Aspergillus mulundensis</name>
    <dbReference type="NCBI Taxonomy" id="1810919"/>
    <lineage>
        <taxon>Eukaryota</taxon>
        <taxon>Fungi</taxon>
        <taxon>Dikarya</taxon>
        <taxon>Ascomycota</taxon>
        <taxon>Pezizomycotina</taxon>
        <taxon>Eurotiomycetes</taxon>
        <taxon>Eurotiomycetidae</taxon>
        <taxon>Eurotiales</taxon>
        <taxon>Aspergillaceae</taxon>
        <taxon>Aspergillus</taxon>
        <taxon>Aspergillus subgen. Nidulantes</taxon>
    </lineage>
</organism>
<feature type="compositionally biased region" description="Low complexity" evidence="1">
    <location>
        <begin position="1"/>
        <end position="16"/>
    </location>
</feature>
<evidence type="ECO:0000313" key="2">
    <source>
        <dbReference type="EMBL" id="RDW74432.1"/>
    </source>
</evidence>
<dbReference type="OrthoDB" id="5275938at2759"/>
<protein>
    <recommendedName>
        <fullName evidence="4">BTB domain-containing protein</fullName>
    </recommendedName>
</protein>
<dbReference type="AlphaFoldDB" id="A0A3D8RK57"/>
<dbReference type="GeneID" id="38117464"/>
<feature type="region of interest" description="Disordered" evidence="1">
    <location>
        <begin position="1"/>
        <end position="26"/>
    </location>
</feature>
<keyword evidence="3" id="KW-1185">Reference proteome</keyword>
<feature type="compositionally biased region" description="Basic and acidic residues" evidence="1">
    <location>
        <begin position="354"/>
        <end position="369"/>
    </location>
</feature>
<proteinExistence type="predicted"/>
<dbReference type="EMBL" id="PVWQ01000008">
    <property type="protein sequence ID" value="RDW74432.1"/>
    <property type="molecule type" value="Genomic_DNA"/>
</dbReference>